<dbReference type="AlphaFoldDB" id="A0A2K1R4S7"/>
<sequence>MSVKCLKLLTTYWSQNQTTPPTTTKLLQFTFRASDCRYKVEYVTITFFFIGNKKESTHDSVRNSLMMPESL</sequence>
<dbReference type="EMBL" id="KZ623605">
    <property type="protein sequence ID" value="PNS22286.1"/>
    <property type="molecule type" value="Genomic_DNA"/>
</dbReference>
<evidence type="ECO:0000313" key="1">
    <source>
        <dbReference type="EMBL" id="PNS22286.1"/>
    </source>
</evidence>
<accession>A0A2K1R4S7</accession>
<organism evidence="1">
    <name type="scientific">Populus trichocarpa</name>
    <name type="common">Western balsam poplar</name>
    <name type="synonym">Populus balsamifera subsp. trichocarpa</name>
    <dbReference type="NCBI Taxonomy" id="3694"/>
    <lineage>
        <taxon>Eukaryota</taxon>
        <taxon>Viridiplantae</taxon>
        <taxon>Streptophyta</taxon>
        <taxon>Embryophyta</taxon>
        <taxon>Tracheophyta</taxon>
        <taxon>Spermatophyta</taxon>
        <taxon>Magnoliopsida</taxon>
        <taxon>eudicotyledons</taxon>
        <taxon>Gunneridae</taxon>
        <taxon>Pentapetalae</taxon>
        <taxon>rosids</taxon>
        <taxon>fabids</taxon>
        <taxon>Malpighiales</taxon>
        <taxon>Salicaceae</taxon>
        <taxon>Saliceae</taxon>
        <taxon>Populus</taxon>
    </lineage>
</organism>
<gene>
    <name evidence="1" type="ORF">POPTR_T157300</name>
</gene>
<protein>
    <submittedName>
        <fullName evidence="1">Uncharacterized protein</fullName>
    </submittedName>
</protein>
<name>A0A2K1R4S7_POPTR</name>
<reference evidence="1" key="1">
    <citation type="journal article" date="2006" name="Science">
        <title>The genome of black cottonwood, Populus trichocarpa (Torr. &amp; Gray).</title>
        <authorList>
            <person name="Tuskan G.A."/>
            <person name="Difazio S."/>
            <person name="Jansson S."/>
            <person name="Bohlmann J."/>
            <person name="Grigoriev I."/>
            <person name="Hellsten U."/>
            <person name="Putnam N."/>
            <person name="Ralph S."/>
            <person name="Rombauts S."/>
            <person name="Salamov A."/>
            <person name="Schein J."/>
            <person name="Sterck L."/>
            <person name="Aerts A."/>
            <person name="Bhalerao R.R."/>
            <person name="Bhalerao R.P."/>
            <person name="Blaudez D."/>
            <person name="Boerjan W."/>
            <person name="Brun A."/>
            <person name="Brunner A."/>
            <person name="Busov V."/>
            <person name="Campbell M."/>
            <person name="Carlson J."/>
            <person name="Chalot M."/>
            <person name="Chapman J."/>
            <person name="Chen G.L."/>
            <person name="Cooper D."/>
            <person name="Coutinho P.M."/>
            <person name="Couturier J."/>
            <person name="Covert S."/>
            <person name="Cronk Q."/>
            <person name="Cunningham R."/>
            <person name="Davis J."/>
            <person name="Degroeve S."/>
            <person name="Dejardin A."/>
            <person name="Depamphilis C."/>
            <person name="Detter J."/>
            <person name="Dirks B."/>
            <person name="Dubchak I."/>
            <person name="Duplessis S."/>
            <person name="Ehlting J."/>
            <person name="Ellis B."/>
            <person name="Gendler K."/>
            <person name="Goodstein D."/>
            <person name="Gribskov M."/>
            <person name="Grimwood J."/>
            <person name="Groover A."/>
            <person name="Gunter L."/>
            <person name="Hamberger B."/>
            <person name="Heinze B."/>
            <person name="Helariutta Y."/>
            <person name="Henrissat B."/>
            <person name="Holligan D."/>
            <person name="Holt R."/>
            <person name="Huang W."/>
            <person name="Islam-Faridi N."/>
            <person name="Jones S."/>
            <person name="Jones-Rhoades M."/>
            <person name="Jorgensen R."/>
            <person name="Joshi C."/>
            <person name="Kangasjarvi J."/>
            <person name="Karlsson J."/>
            <person name="Kelleher C."/>
            <person name="Kirkpatrick R."/>
            <person name="Kirst M."/>
            <person name="Kohler A."/>
            <person name="Kalluri U."/>
            <person name="Larimer F."/>
            <person name="Leebens-Mack J."/>
            <person name="Leple J.C."/>
            <person name="Locascio P."/>
            <person name="Lou Y."/>
            <person name="Lucas S."/>
            <person name="Martin F."/>
            <person name="Montanini B."/>
            <person name="Napoli C."/>
            <person name="Nelson D.R."/>
            <person name="Nelson C."/>
            <person name="Nieminen K."/>
            <person name="Nilsson O."/>
            <person name="Pereda V."/>
            <person name="Peter G."/>
            <person name="Philippe R."/>
            <person name="Pilate G."/>
            <person name="Poliakov A."/>
            <person name="Razumovskaya J."/>
            <person name="Richardson P."/>
            <person name="Rinaldi C."/>
            <person name="Ritland K."/>
            <person name="Rouze P."/>
            <person name="Ryaboy D."/>
            <person name="Schmutz J."/>
            <person name="Schrader J."/>
            <person name="Segerman B."/>
            <person name="Shin H."/>
            <person name="Siddiqui A."/>
            <person name="Sterky F."/>
            <person name="Terry A."/>
            <person name="Tsai C.J."/>
            <person name="Uberbacher E."/>
            <person name="Unneberg P."/>
            <person name="Vahala J."/>
            <person name="Wall K."/>
            <person name="Wessler S."/>
            <person name="Yang G."/>
            <person name="Yin T."/>
            <person name="Douglas C."/>
            <person name="Marra M."/>
            <person name="Sandberg G."/>
            <person name="Van de Peer Y."/>
            <person name="Rokhsar D."/>
        </authorList>
    </citation>
    <scope>NUCLEOTIDE SEQUENCE [LARGE SCALE GENOMIC DNA]</scope>
    <source>
        <strain evidence="1">Nisqually-1</strain>
    </source>
</reference>
<proteinExistence type="predicted"/>
<dbReference type="InParanoid" id="A0A2K1R4S7"/>
<reference evidence="1" key="2">
    <citation type="submission" date="2017-07" db="EMBL/GenBank/DDBJ databases">
        <title>WGS assembly of Populus trichocarpa.</title>
        <authorList>
            <person name="Tuskan G."/>
            <person name="Difazio S."/>
            <person name="Jansson S."/>
            <person name="Bohlmann J."/>
            <person name="Grigoriev I."/>
            <person name="Hellsten U."/>
            <person name="Putnam N."/>
            <person name="Ralph S."/>
            <person name="Rombauts S."/>
            <person name="Salamov A."/>
            <person name="Schein J."/>
            <person name="Sterck L."/>
            <person name="Aerts A."/>
            <person name="Bhalerao R."/>
            <person name="Bhalerao R."/>
            <person name="Blaudez D."/>
            <person name="Boerjan W."/>
            <person name="Brun A."/>
            <person name="Brunner A."/>
            <person name="Busov V."/>
            <person name="Campbell M."/>
            <person name="Carlson J."/>
            <person name="Chalot M."/>
            <person name="Chapman J."/>
            <person name="Chen G."/>
            <person name="Cooper D."/>
            <person name="Coutinho P."/>
            <person name="Couturier J."/>
            <person name="Covert S."/>
            <person name="Cronk Q."/>
            <person name="Cunningham R."/>
            <person name="Davis J."/>
            <person name="Degroeve S."/>
            <person name="Dejardin A."/>
            <person name="Depamphilis C."/>
            <person name="Detter J."/>
            <person name="Dirks B."/>
            <person name="Dubchak I."/>
            <person name="Duplessis S."/>
            <person name="Ehlting J."/>
            <person name="Ellis B."/>
            <person name="Gendler K."/>
            <person name="Goodstein D."/>
            <person name="Gribskov M."/>
            <person name="Grimwood J."/>
            <person name="Groover A."/>
            <person name="Gunter L."/>
            <person name="Hamberger B."/>
            <person name="Heinze B."/>
            <person name="Helariutta Y."/>
            <person name="Henrissat B."/>
            <person name="Holligan D."/>
            <person name="Holt R."/>
            <person name="Huang W."/>
            <person name="Islam-Faridi N."/>
            <person name="Jones S."/>
            <person name="Jones-Rhoades M."/>
            <person name="Jorgensen R."/>
            <person name="Joshi C."/>
            <person name="Kangasjarvi J."/>
            <person name="Karlsson J."/>
            <person name="Kelleher C."/>
            <person name="Kirkpatrick R."/>
            <person name="Kirst M."/>
            <person name="Kohler A."/>
            <person name="Kalluri U."/>
            <person name="Larimer F."/>
            <person name="Leebens-Mack J."/>
            <person name="Leple J."/>
            <person name="Locascio P."/>
            <person name="Lou Y."/>
            <person name="Lucas S."/>
            <person name="Martin F."/>
            <person name="Montanini B."/>
            <person name="Napoli C."/>
            <person name="Nelson D."/>
            <person name="Nelson C."/>
            <person name="Nieminen K."/>
            <person name="Nilsson O."/>
            <person name="Pereda V."/>
            <person name="Peter G."/>
            <person name="Philippe R."/>
            <person name="Pilate G."/>
            <person name="Poliakov A."/>
            <person name="Razumovskaya J."/>
            <person name="Richardson P."/>
            <person name="Rinaldi C."/>
            <person name="Ritland K."/>
            <person name="Rouze P."/>
            <person name="Ryaboy D."/>
            <person name="Schmutz J."/>
            <person name="Schrader J."/>
            <person name="Segerman B."/>
            <person name="Shin H."/>
            <person name="Siddiqui A."/>
            <person name="Sterky F."/>
            <person name="Terry A."/>
            <person name="Tsai C."/>
            <person name="Uberbacher E."/>
            <person name="Unneberg P."/>
            <person name="Vahala J."/>
            <person name="Wall K."/>
            <person name="Wessler S."/>
            <person name="Yang G."/>
            <person name="Yin T."/>
            <person name="Douglas C."/>
            <person name="Marra M."/>
            <person name="Sandberg G."/>
            <person name="Van De Peer Y."/>
            <person name="Rokhsar D."/>
        </authorList>
    </citation>
    <scope>NUCLEOTIDE SEQUENCE</scope>
    <source>
        <strain evidence="1">Nisqually-1</strain>
    </source>
</reference>